<dbReference type="OMA" id="ADSHYNT"/>
<proteinExistence type="inferred from homology"/>
<keyword evidence="18" id="KW-0175">Coiled coil</keyword>
<dbReference type="PANTHER" id="PTHR18945">
    <property type="entry name" value="NEUROTRANSMITTER GATED ION CHANNEL"/>
    <property type="match status" value="1"/>
</dbReference>
<evidence type="ECO:0000256" key="12">
    <source>
        <dbReference type="ARBA" id="ARBA00023180"/>
    </source>
</evidence>
<feature type="domain" description="Neurotransmitter-gated ion-channel transmembrane" evidence="20">
    <location>
        <begin position="539"/>
        <end position="684"/>
    </location>
</feature>
<feature type="transmembrane region" description="Helical" evidence="17">
    <location>
        <begin position="286"/>
        <end position="305"/>
    </location>
</feature>
<keyword evidence="21" id="KW-1185">Reference proteome</keyword>
<dbReference type="CDD" id="cd18997">
    <property type="entry name" value="LGIC_ECD_nAChR"/>
    <property type="match status" value="1"/>
</dbReference>
<dbReference type="InterPro" id="IPR018000">
    <property type="entry name" value="Neurotransmitter_ion_chnl_CS"/>
</dbReference>
<evidence type="ECO:0000256" key="16">
    <source>
        <dbReference type="ARBA" id="ARBA00034104"/>
    </source>
</evidence>
<feature type="transmembrane region" description="Helical" evidence="17">
    <location>
        <begin position="347"/>
        <end position="370"/>
    </location>
</feature>
<protein>
    <submittedName>
        <fullName evidence="22">Neuronal acetylcholine receptor subunit alpha-10</fullName>
    </submittedName>
</protein>
<dbReference type="Gene3D" id="1.20.58.390">
    <property type="entry name" value="Neurotransmitter-gated ion-channel transmembrane domain"/>
    <property type="match status" value="2"/>
</dbReference>
<evidence type="ECO:0000256" key="10">
    <source>
        <dbReference type="ARBA" id="ARBA00023157"/>
    </source>
</evidence>
<evidence type="ECO:0000256" key="4">
    <source>
        <dbReference type="ARBA" id="ARBA00022475"/>
    </source>
</evidence>
<evidence type="ECO:0000256" key="7">
    <source>
        <dbReference type="ARBA" id="ARBA00023018"/>
    </source>
</evidence>
<dbReference type="InterPro" id="IPR038050">
    <property type="entry name" value="Neuro_actylchol_rec"/>
</dbReference>
<evidence type="ECO:0000259" key="20">
    <source>
        <dbReference type="Pfam" id="PF02932"/>
    </source>
</evidence>
<name>A0A8B7P8R3_HYAAZ</name>
<comment type="similarity">
    <text evidence="2">Belongs to the ligand-gated ion channel (TC 1.A.9) family. Acetylcholine receptor (TC 1.A.9.1) subfamily.</text>
</comment>
<dbReference type="InterPro" id="IPR006201">
    <property type="entry name" value="Neur_channel"/>
</dbReference>
<dbReference type="GeneID" id="108678455"/>
<evidence type="ECO:0000256" key="5">
    <source>
        <dbReference type="ARBA" id="ARBA00022692"/>
    </source>
</evidence>
<dbReference type="NCBIfam" id="TIGR00860">
    <property type="entry name" value="LIC"/>
    <property type="match status" value="1"/>
</dbReference>
<keyword evidence="14" id="KW-1071">Ligand-gated ion channel</keyword>
<keyword evidence="4" id="KW-1003">Cell membrane</keyword>
<reference evidence="22" key="1">
    <citation type="submission" date="2025-08" db="UniProtKB">
        <authorList>
            <consortium name="RefSeq"/>
        </authorList>
    </citation>
    <scope>IDENTIFICATION</scope>
    <source>
        <tissue evidence="22">Whole organism</tissue>
    </source>
</reference>
<dbReference type="FunFam" id="1.20.58.390:FF:000073">
    <property type="entry name" value="Neuronal acetylcholine receptor subunit alpha-9-II"/>
    <property type="match status" value="1"/>
</dbReference>
<keyword evidence="6 17" id="KW-1133">Transmembrane helix</keyword>
<evidence type="ECO:0000256" key="13">
    <source>
        <dbReference type="ARBA" id="ARBA00023257"/>
    </source>
</evidence>
<evidence type="ECO:0000313" key="22">
    <source>
        <dbReference type="RefSeq" id="XP_018022365.1"/>
    </source>
</evidence>
<evidence type="ECO:0000259" key="19">
    <source>
        <dbReference type="Pfam" id="PF02931"/>
    </source>
</evidence>
<dbReference type="InterPro" id="IPR036719">
    <property type="entry name" value="Neuro-gated_channel_TM_sf"/>
</dbReference>
<keyword evidence="5 17" id="KW-0812">Transmembrane</keyword>
<evidence type="ECO:0000256" key="18">
    <source>
        <dbReference type="SAM" id="Coils"/>
    </source>
</evidence>
<dbReference type="PROSITE" id="PS00236">
    <property type="entry name" value="NEUROTR_ION_CHANNEL"/>
    <property type="match status" value="1"/>
</dbReference>
<organism evidence="21 22">
    <name type="scientific">Hyalella azteca</name>
    <name type="common">Amphipod</name>
    <dbReference type="NCBI Taxonomy" id="294128"/>
    <lineage>
        <taxon>Eukaryota</taxon>
        <taxon>Metazoa</taxon>
        <taxon>Ecdysozoa</taxon>
        <taxon>Arthropoda</taxon>
        <taxon>Crustacea</taxon>
        <taxon>Multicrustacea</taxon>
        <taxon>Malacostraca</taxon>
        <taxon>Eumalacostraca</taxon>
        <taxon>Peracarida</taxon>
        <taxon>Amphipoda</taxon>
        <taxon>Senticaudata</taxon>
        <taxon>Talitrida</taxon>
        <taxon>Talitroidea</taxon>
        <taxon>Hyalellidae</taxon>
        <taxon>Hyalella</taxon>
    </lineage>
</organism>
<dbReference type="GO" id="GO:0004888">
    <property type="term" value="F:transmembrane signaling receptor activity"/>
    <property type="evidence" value="ECO:0007669"/>
    <property type="project" value="InterPro"/>
</dbReference>
<comment type="function">
    <text evidence="1">After binding acetylcholine, the AChR responds by an extensive change in conformation that affects all subunits and leads to opening of an ion-conducting channel across the plasma membrane.</text>
</comment>
<keyword evidence="3 17" id="KW-0813">Transport</keyword>
<keyword evidence="9 17" id="KW-0472">Membrane</keyword>
<dbReference type="InterPro" id="IPR006029">
    <property type="entry name" value="Neurotrans-gated_channel_TM"/>
</dbReference>
<dbReference type="InterPro" id="IPR006202">
    <property type="entry name" value="Neur_chan_lig-bd"/>
</dbReference>
<dbReference type="KEGG" id="hazt:108678455"/>
<dbReference type="Proteomes" id="UP000694843">
    <property type="component" value="Unplaced"/>
</dbReference>
<evidence type="ECO:0000256" key="1">
    <source>
        <dbReference type="ARBA" id="ARBA00003328"/>
    </source>
</evidence>
<feature type="domain" description="Neurotransmitter-gated ion-channel transmembrane" evidence="20">
    <location>
        <begin position="292"/>
        <end position="411"/>
    </location>
</feature>
<accession>A0A8B7P8R3</accession>
<dbReference type="SUPFAM" id="SSF90112">
    <property type="entry name" value="Neurotransmitter-gated ion-channel transmembrane pore"/>
    <property type="match status" value="1"/>
</dbReference>
<dbReference type="CDD" id="cd19051">
    <property type="entry name" value="LGIC_TM_cation"/>
    <property type="match status" value="1"/>
</dbReference>
<feature type="domain" description="Neurotransmitter-gated ion-channel ligand-binding" evidence="19">
    <location>
        <begin position="79"/>
        <end position="285"/>
    </location>
</feature>
<comment type="subcellular location">
    <subcellularLocation>
        <location evidence="16">Postsynaptic cell membrane</location>
        <topology evidence="16">Multi-pass membrane protein</topology>
    </subcellularLocation>
</comment>
<keyword evidence="7" id="KW-0770">Synapse</keyword>
<evidence type="ECO:0000256" key="9">
    <source>
        <dbReference type="ARBA" id="ARBA00023136"/>
    </source>
</evidence>
<evidence type="ECO:0000256" key="6">
    <source>
        <dbReference type="ARBA" id="ARBA00022989"/>
    </source>
</evidence>
<keyword evidence="13" id="KW-0628">Postsynaptic cell membrane</keyword>
<dbReference type="Pfam" id="PF02932">
    <property type="entry name" value="Neur_chan_memb"/>
    <property type="match status" value="2"/>
</dbReference>
<evidence type="ECO:0000256" key="8">
    <source>
        <dbReference type="ARBA" id="ARBA00023065"/>
    </source>
</evidence>
<evidence type="ECO:0000256" key="3">
    <source>
        <dbReference type="ARBA" id="ARBA00022448"/>
    </source>
</evidence>
<evidence type="ECO:0000256" key="17">
    <source>
        <dbReference type="RuleBase" id="RU000687"/>
    </source>
</evidence>
<dbReference type="FunFam" id="2.70.170.10:FF:000016">
    <property type="entry name" value="Nicotinic acetylcholine receptor subunit"/>
    <property type="match status" value="1"/>
</dbReference>
<evidence type="ECO:0000256" key="11">
    <source>
        <dbReference type="ARBA" id="ARBA00023170"/>
    </source>
</evidence>
<evidence type="ECO:0000313" key="21">
    <source>
        <dbReference type="Proteomes" id="UP000694843"/>
    </source>
</evidence>
<evidence type="ECO:0000256" key="15">
    <source>
        <dbReference type="ARBA" id="ARBA00023303"/>
    </source>
</evidence>
<gene>
    <name evidence="22" type="primary">LOC108678455</name>
</gene>
<dbReference type="PRINTS" id="PR00254">
    <property type="entry name" value="NICOTINICR"/>
</dbReference>
<dbReference type="GO" id="GO:0045211">
    <property type="term" value="C:postsynaptic membrane"/>
    <property type="evidence" value="ECO:0007669"/>
    <property type="project" value="UniProtKB-SubCell"/>
</dbReference>
<dbReference type="PRINTS" id="PR00252">
    <property type="entry name" value="NRIONCHANNEL"/>
</dbReference>
<dbReference type="Pfam" id="PF02931">
    <property type="entry name" value="Neur_chan_LBD"/>
    <property type="match status" value="1"/>
</dbReference>
<feature type="coiled-coil region" evidence="18">
    <location>
        <begin position="589"/>
        <end position="651"/>
    </location>
</feature>
<dbReference type="SUPFAM" id="SSF63712">
    <property type="entry name" value="Nicotinic receptor ligand binding domain-like"/>
    <property type="match status" value="1"/>
</dbReference>
<dbReference type="Gene3D" id="2.70.170.10">
    <property type="entry name" value="Neurotransmitter-gated ion-channel ligand-binding domain"/>
    <property type="match status" value="1"/>
</dbReference>
<keyword evidence="12" id="KW-0325">Glycoprotein</keyword>
<dbReference type="FunFam" id="1.20.58.390:FF:000075">
    <property type="entry name" value="Neuronal acetylcholine receptor subunit alpha-9-II"/>
    <property type="match status" value="1"/>
</dbReference>
<dbReference type="GO" id="GO:0022848">
    <property type="term" value="F:acetylcholine-gated monoatomic cation-selective channel activity"/>
    <property type="evidence" value="ECO:0007669"/>
    <property type="project" value="InterPro"/>
</dbReference>
<dbReference type="AlphaFoldDB" id="A0A8B7P8R3"/>
<evidence type="ECO:0000256" key="2">
    <source>
        <dbReference type="ARBA" id="ARBA00009237"/>
    </source>
</evidence>
<keyword evidence="11 22" id="KW-0675">Receptor</keyword>
<keyword evidence="15 17" id="KW-0407">Ion channel</keyword>
<dbReference type="InterPro" id="IPR036734">
    <property type="entry name" value="Neur_chan_lig-bd_sf"/>
</dbReference>
<keyword evidence="10" id="KW-1015">Disulfide bond</keyword>
<evidence type="ECO:0000256" key="14">
    <source>
        <dbReference type="ARBA" id="ARBA00023286"/>
    </source>
</evidence>
<feature type="transmembrane region" description="Helical" evidence="17">
    <location>
        <begin position="668"/>
        <end position="687"/>
    </location>
</feature>
<keyword evidence="8 17" id="KW-0406">Ion transport</keyword>
<dbReference type="RefSeq" id="XP_018022365.1">
    <property type="nucleotide sequence ID" value="XM_018166876.2"/>
</dbReference>
<sequence length="697" mass="78469">MAVAGVRSSQSGVRIKPYIRPSKACLRCSPQLLLYSDAYKTGALNNTATAVMRPAACLLRLVVILTFAARVSLGDHTEYKLTQYLLANYDPAVRPSVNASLALNVTFGLALTQIIDVDERNQILTTNCWLNQLWVDNSVTWDPSEFGNIKVIRLPAARLWRPDVILYNNADSHYNTAVLSTNIIVSYDGNVTWLSSAIFKSSCAINVEFFPFDEQRCHMKFASWTYDGFQVNLSAHASEADLTNYVTNGEWDLIELSMERHVVYYSCCDAPYPDITYTLVLRRRPLFYVFNLILPCVLITGIALLSFYMPSDSGEKVTLGITTLLSMTVFLMVIGESMPPTSEKLPLIGLYYGVTISLVSFATGLSVVTLNIHHRGMRGRAVPRLLRKFVLEGLAKLLFIRLDLPDPLGRNRSQRRSSSPTLGESLGCSAMCSQGSSPCMPTPPPPLLHNSTSISTVTTTLHHPCCVAARPPDVTDRLGAAALPLPLRCTNGGITHRTQSPAMAISPCPGICMQSLTGICETPLSETSQEMKTLHHLQQQHLQQQHLQQQLQHQSQTLLQQEHCLQPEHCMQQELCIQQDHCIEQEHRLQQEQQQLKQQGTLKKNENRRESRLPLKTMAIDEFDRHFSRVLQKVQETIDRNELRLAEQDRRDTIRLEWQQVALIIDRLLLWVFLVATVSSTFGIMYMSPHTRLFTAY</sequence>
<dbReference type="InterPro" id="IPR002394">
    <property type="entry name" value="Nicotinic_acetylcholine_rcpt"/>
</dbReference>
<feature type="transmembrane region" description="Helical" evidence="17">
    <location>
        <begin position="317"/>
        <end position="335"/>
    </location>
</feature>
<dbReference type="OrthoDB" id="5975154at2759"/>